<accession>A0A4Q0VL76</accession>
<proteinExistence type="inferred from homology"/>
<dbReference type="Proteomes" id="UP000290602">
    <property type="component" value="Unassembled WGS sequence"/>
</dbReference>
<keyword evidence="2 5" id="KW-0717">Septation</keyword>
<keyword evidence="5" id="KW-0963">Cytoplasm</keyword>
<comment type="subunit">
    <text evidence="5">Homodimer. Interacts with FtsZ.</text>
</comment>
<evidence type="ECO:0000256" key="5">
    <source>
        <dbReference type="HAMAP-Rule" id="MF_01197"/>
    </source>
</evidence>
<evidence type="ECO:0000256" key="2">
    <source>
        <dbReference type="ARBA" id="ARBA00023210"/>
    </source>
</evidence>
<feature type="region of interest" description="Disordered" evidence="6">
    <location>
        <begin position="12"/>
        <end position="44"/>
    </location>
</feature>
<comment type="function">
    <text evidence="4 5">Cell division protein that is part of the divisome complex and is recruited early to the Z-ring. Probably stimulates Z-ring formation, perhaps through the cross-linking of FtsZ protofilaments. Its function overlaps with FtsA.</text>
</comment>
<feature type="compositionally biased region" description="Polar residues" evidence="6">
    <location>
        <begin position="25"/>
        <end position="34"/>
    </location>
</feature>
<dbReference type="InterPro" id="IPR023052">
    <property type="entry name" value="Cell_div_SepF"/>
</dbReference>
<reference evidence="7 8" key="1">
    <citation type="submission" date="2018-08" db="EMBL/GenBank/DDBJ databases">
        <title>Lactobacillus suantsai sp. nov., isolated from traditional fermented suan-tsai in Taiwan.</title>
        <authorList>
            <person name="Huang C.-H."/>
        </authorList>
    </citation>
    <scope>NUCLEOTIDE SEQUENCE [LARGE SCALE GENOMIC DNA]</scope>
    <source>
        <strain evidence="7 8">BCRC 12945</strain>
    </source>
</reference>
<dbReference type="PANTHER" id="PTHR35798:SF1">
    <property type="entry name" value="CELL DIVISION PROTEIN SEPF"/>
    <property type="match status" value="1"/>
</dbReference>
<comment type="subcellular location">
    <subcellularLocation>
        <location evidence="5">Cytoplasm</location>
    </subcellularLocation>
    <text evidence="5">Localizes to the division site, in a FtsZ-dependent manner.</text>
</comment>
<comment type="similarity">
    <text evidence="5">Belongs to the SepF family.</text>
</comment>
<organism evidence="7 8">
    <name type="scientific">Levilactobacillus suantsaii</name>
    <dbReference type="NCBI Taxonomy" id="2292255"/>
    <lineage>
        <taxon>Bacteria</taxon>
        <taxon>Bacillati</taxon>
        <taxon>Bacillota</taxon>
        <taxon>Bacilli</taxon>
        <taxon>Lactobacillales</taxon>
        <taxon>Lactobacillaceae</taxon>
        <taxon>Levilactobacillus</taxon>
    </lineage>
</organism>
<dbReference type="GO" id="GO:0005737">
    <property type="term" value="C:cytoplasm"/>
    <property type="evidence" value="ECO:0007669"/>
    <property type="project" value="UniProtKB-SubCell"/>
</dbReference>
<evidence type="ECO:0000256" key="1">
    <source>
        <dbReference type="ARBA" id="ARBA00022618"/>
    </source>
</evidence>
<dbReference type="Gene3D" id="3.30.110.150">
    <property type="entry name" value="SepF-like protein"/>
    <property type="match status" value="1"/>
</dbReference>
<dbReference type="Pfam" id="PF04472">
    <property type="entry name" value="SepF"/>
    <property type="match status" value="1"/>
</dbReference>
<keyword evidence="8" id="KW-1185">Reference proteome</keyword>
<dbReference type="HAMAP" id="MF_01197">
    <property type="entry name" value="SepF"/>
    <property type="match status" value="1"/>
</dbReference>
<name>A0A4Q0VL76_9LACO</name>
<dbReference type="PANTHER" id="PTHR35798">
    <property type="entry name" value="CELL DIVISION PROTEIN SEPF"/>
    <property type="match status" value="1"/>
</dbReference>
<dbReference type="OrthoDB" id="9815206at2"/>
<evidence type="ECO:0000313" key="7">
    <source>
        <dbReference type="EMBL" id="RXI79229.1"/>
    </source>
</evidence>
<protein>
    <recommendedName>
        <fullName evidence="5">Cell division protein SepF</fullName>
    </recommendedName>
</protein>
<dbReference type="GO" id="GO:0043093">
    <property type="term" value="P:FtsZ-dependent cytokinesis"/>
    <property type="evidence" value="ECO:0007669"/>
    <property type="project" value="UniProtKB-UniRule"/>
</dbReference>
<comment type="caution">
    <text evidence="7">The sequence shown here is derived from an EMBL/GenBank/DDBJ whole genome shotgun (WGS) entry which is preliminary data.</text>
</comment>
<dbReference type="EMBL" id="QXIL01000005">
    <property type="protein sequence ID" value="RXI79229.1"/>
    <property type="molecule type" value="Genomic_DNA"/>
</dbReference>
<keyword evidence="1 5" id="KW-0132">Cell division</keyword>
<evidence type="ECO:0000256" key="3">
    <source>
        <dbReference type="ARBA" id="ARBA00023306"/>
    </source>
</evidence>
<dbReference type="InterPro" id="IPR038594">
    <property type="entry name" value="SepF-like_sf"/>
</dbReference>
<evidence type="ECO:0000256" key="4">
    <source>
        <dbReference type="ARBA" id="ARBA00044936"/>
    </source>
</evidence>
<evidence type="ECO:0000256" key="6">
    <source>
        <dbReference type="SAM" id="MobiDB-lite"/>
    </source>
</evidence>
<sequence>MADKFSLSKFFGMNDDYDDDDDYQKSNSVAQRQPQAAHPVAPQRPVDTRKVVAMRSATNSSHITICEPRIYSDAKGIAKQITSGDAVIVNFARVDEAQAQRIVDFLNGTAFAVGGEIKRIGEEIFLCTPHNFEVTGDVAANLGNQFTS</sequence>
<gene>
    <name evidence="5" type="primary">sepF</name>
    <name evidence="7" type="ORF">DXH47_04090</name>
</gene>
<dbReference type="InterPro" id="IPR007561">
    <property type="entry name" value="Cell_div_SepF/SepF-rel"/>
</dbReference>
<evidence type="ECO:0000313" key="8">
    <source>
        <dbReference type="Proteomes" id="UP000290602"/>
    </source>
</evidence>
<dbReference type="AlphaFoldDB" id="A0A4Q0VL76"/>
<dbReference type="RefSeq" id="WP_129031815.1">
    <property type="nucleotide sequence ID" value="NZ_CP059603.1"/>
</dbReference>
<dbReference type="GO" id="GO:0000917">
    <property type="term" value="P:division septum assembly"/>
    <property type="evidence" value="ECO:0007669"/>
    <property type="project" value="UniProtKB-KW"/>
</dbReference>
<keyword evidence="3 5" id="KW-0131">Cell cycle</keyword>